<dbReference type="WBParaSite" id="PSAMB.scaffold1038size36830.g10488.t1">
    <property type="protein sequence ID" value="PSAMB.scaffold1038size36830.g10488.t1"/>
    <property type="gene ID" value="PSAMB.scaffold1038size36830.g10488"/>
</dbReference>
<name>A0A914UIC8_9BILA</name>
<evidence type="ECO:0000313" key="1">
    <source>
        <dbReference type="Proteomes" id="UP000887566"/>
    </source>
</evidence>
<evidence type="ECO:0000313" key="2">
    <source>
        <dbReference type="WBParaSite" id="PSAMB.scaffold1038size36830.g10488.t1"/>
    </source>
</evidence>
<proteinExistence type="predicted"/>
<organism evidence="1 2">
    <name type="scientific">Plectus sambesii</name>
    <dbReference type="NCBI Taxonomy" id="2011161"/>
    <lineage>
        <taxon>Eukaryota</taxon>
        <taxon>Metazoa</taxon>
        <taxon>Ecdysozoa</taxon>
        <taxon>Nematoda</taxon>
        <taxon>Chromadorea</taxon>
        <taxon>Plectida</taxon>
        <taxon>Plectina</taxon>
        <taxon>Plectoidea</taxon>
        <taxon>Plectidae</taxon>
        <taxon>Plectus</taxon>
    </lineage>
</organism>
<keyword evidence="1" id="KW-1185">Reference proteome</keyword>
<accession>A0A914UIC8</accession>
<reference evidence="2" key="1">
    <citation type="submission" date="2022-11" db="UniProtKB">
        <authorList>
            <consortium name="WormBaseParasite"/>
        </authorList>
    </citation>
    <scope>IDENTIFICATION</scope>
</reference>
<dbReference type="AlphaFoldDB" id="A0A914UIC8"/>
<dbReference type="Proteomes" id="UP000887566">
    <property type="component" value="Unplaced"/>
</dbReference>
<protein>
    <submittedName>
        <fullName evidence="2">Uncharacterized protein</fullName>
    </submittedName>
</protein>
<sequence>MPASPPTHSPSLSFAFIGRHWRSACVWSATHSPAVFLRLFVPVVIFARVALTCGRRLCDPSVAGVVVERAVAIASSVRLLSVRLGRRRCCLFSPRNVVDDGRRRFGRGDGRRGVNLRGVQFASSCGRIPQSCGRRCQSVVGNGCSDLFRGDCLSPIFGRRSDGHLAR</sequence>